<evidence type="ECO:0000256" key="1">
    <source>
        <dbReference type="SAM" id="Coils"/>
    </source>
</evidence>
<feature type="region of interest" description="Disordered" evidence="2">
    <location>
        <begin position="278"/>
        <end position="298"/>
    </location>
</feature>
<dbReference type="EMBL" id="JANBTW010000013">
    <property type="protein sequence ID" value="KAJ2679310.1"/>
    <property type="molecule type" value="Genomic_DNA"/>
</dbReference>
<feature type="region of interest" description="Disordered" evidence="2">
    <location>
        <begin position="1"/>
        <end position="25"/>
    </location>
</feature>
<protein>
    <submittedName>
        <fullName evidence="3">Uncharacterized protein</fullName>
    </submittedName>
</protein>
<reference evidence="3" key="1">
    <citation type="submission" date="2022-07" db="EMBL/GenBank/DDBJ databases">
        <title>Phylogenomic reconstructions and comparative analyses of Kickxellomycotina fungi.</title>
        <authorList>
            <person name="Reynolds N.K."/>
            <person name="Stajich J.E."/>
            <person name="Barry K."/>
            <person name="Grigoriev I.V."/>
            <person name="Crous P."/>
            <person name="Smith M.E."/>
        </authorList>
    </citation>
    <scope>NUCLEOTIDE SEQUENCE</scope>
    <source>
        <strain evidence="3">NRRL 3115</strain>
    </source>
</reference>
<comment type="caution">
    <text evidence="3">The sequence shown here is derived from an EMBL/GenBank/DDBJ whole genome shotgun (WGS) entry which is preliminary data.</text>
</comment>
<feature type="coiled-coil region" evidence="1">
    <location>
        <begin position="89"/>
        <end position="116"/>
    </location>
</feature>
<feature type="region of interest" description="Disordered" evidence="2">
    <location>
        <begin position="205"/>
        <end position="234"/>
    </location>
</feature>
<proteinExistence type="predicted"/>
<evidence type="ECO:0000313" key="4">
    <source>
        <dbReference type="Proteomes" id="UP001151518"/>
    </source>
</evidence>
<name>A0A9W8KZV9_9FUNG</name>
<keyword evidence="1" id="KW-0175">Coiled coil</keyword>
<dbReference type="AlphaFoldDB" id="A0A9W8KZV9"/>
<gene>
    <name evidence="3" type="ORF">GGI25_001666</name>
</gene>
<feature type="region of interest" description="Disordered" evidence="2">
    <location>
        <begin position="151"/>
        <end position="174"/>
    </location>
</feature>
<feature type="compositionally biased region" description="Basic and acidic residues" evidence="2">
    <location>
        <begin position="158"/>
        <end position="174"/>
    </location>
</feature>
<evidence type="ECO:0000256" key="2">
    <source>
        <dbReference type="SAM" id="MobiDB-lite"/>
    </source>
</evidence>
<accession>A0A9W8KZV9</accession>
<feature type="compositionally biased region" description="Basic and acidic residues" evidence="2">
    <location>
        <begin position="278"/>
        <end position="287"/>
    </location>
</feature>
<organism evidence="3 4">
    <name type="scientific">Coemansia spiralis</name>
    <dbReference type="NCBI Taxonomy" id="417178"/>
    <lineage>
        <taxon>Eukaryota</taxon>
        <taxon>Fungi</taxon>
        <taxon>Fungi incertae sedis</taxon>
        <taxon>Zoopagomycota</taxon>
        <taxon>Kickxellomycotina</taxon>
        <taxon>Kickxellomycetes</taxon>
        <taxon>Kickxellales</taxon>
        <taxon>Kickxellaceae</taxon>
        <taxon>Coemansia</taxon>
    </lineage>
</organism>
<dbReference type="OrthoDB" id="5581700at2759"/>
<feature type="compositionally biased region" description="Low complexity" evidence="2">
    <location>
        <begin position="1"/>
        <end position="16"/>
    </location>
</feature>
<evidence type="ECO:0000313" key="3">
    <source>
        <dbReference type="EMBL" id="KAJ2679310.1"/>
    </source>
</evidence>
<sequence>MSASIATDPTATTPTEDPGRDEPTSDQLRKIMAQLKDLKNRSAAKAQETAAVAATAKEKCDQVSAKVAAAIKDIKEKGVNEQMAIIKAVKDGQEALESMTQEIQETETQMEILMRRRYPDWEDFDQSSNRRSHFQETGTKSAEKAIKAALRNAPKPQRTAEFKTAESSRPKPLTDKEVDEAMKGFGELPNWALHTWVDSQSTNNHRVKGEMGSARGTSRSAPHPSPGAHSHGGIRLQLLENLEFQYDRWKERDKLQIQREEASAIKPAKRRQIMRRPRLEARSRDSRTAAVPPIPRPWGDDLLSRRQVVLSTIAQELRDQQITPQEPQTANPPTHTRLTKQELSADPLAQPALASIDHLVASVRRIRATTDEVIDARTRIDETLEDSKELDDICTR</sequence>
<dbReference type="Proteomes" id="UP001151518">
    <property type="component" value="Unassembled WGS sequence"/>
</dbReference>